<dbReference type="EMBL" id="LR215048">
    <property type="protein sequence ID" value="VEU80665.1"/>
    <property type="molecule type" value="Genomic_DNA"/>
</dbReference>
<accession>A0A449BE08</accession>
<dbReference type="PANTHER" id="PTHR30217:SF6">
    <property type="entry name" value="TRNA HYDROXYLATION PROTEIN P"/>
    <property type="match status" value="1"/>
</dbReference>
<name>A0A449BE08_HAPAX</name>
<dbReference type="Proteomes" id="UP000289841">
    <property type="component" value="Chromosome"/>
</dbReference>
<dbReference type="KEGG" id="aaxa:NCTC10138_01045"/>
<dbReference type="PANTHER" id="PTHR30217">
    <property type="entry name" value="PEPTIDASE U32 FAMILY"/>
    <property type="match status" value="1"/>
</dbReference>
<gene>
    <name evidence="4" type="ORF">NCTC10138_01045</name>
</gene>
<sequence length="292" mass="34105">MKRIITLYDKDNLEKFFPYVDGFIVGSELFATRLTRSFSISDINEIIEKSNQNNKEIFLMVNQMFTDHQLIEFIKTFKTIEYLNLTGVVVADLGTVVELINLGIKDKIIYNPETLLTNTIDFNFLSSEGIKGAYVAKEITLEDILTIGANKNYQLFMVGHGHLNMFYSKRKLLDNYQELTKSELDYTNLQNLKIVEPKRKDSPYPIYQDKAGTHVFRSKVMNSFTFLEELKTVVDYFIIDTIFKNDDYGLLVAKLYRNGIDPKNQSEIEDSYHEKWDNGFLDNKTYYKRGRE</sequence>
<keyword evidence="2" id="KW-0378">Hydrolase</keyword>
<dbReference type="AlphaFoldDB" id="A0A449BE08"/>
<proteinExistence type="inferred from homology"/>
<dbReference type="OrthoDB" id="384357at2"/>
<evidence type="ECO:0000256" key="2">
    <source>
        <dbReference type="ARBA" id="ARBA00022801"/>
    </source>
</evidence>
<dbReference type="InterPro" id="IPR001539">
    <property type="entry name" value="Peptidase_U32"/>
</dbReference>
<dbReference type="GO" id="GO:0008233">
    <property type="term" value="F:peptidase activity"/>
    <property type="evidence" value="ECO:0007669"/>
    <property type="project" value="UniProtKB-KW"/>
</dbReference>
<dbReference type="Pfam" id="PF01136">
    <property type="entry name" value="Peptidase_U32"/>
    <property type="match status" value="1"/>
</dbReference>
<reference evidence="4 5" key="1">
    <citation type="submission" date="2019-01" db="EMBL/GenBank/DDBJ databases">
        <authorList>
            <consortium name="Pathogen Informatics"/>
        </authorList>
    </citation>
    <scope>NUCLEOTIDE SEQUENCE [LARGE SCALE GENOMIC DNA]</scope>
    <source>
        <strain evidence="4 5">NCTC10138</strain>
    </source>
</reference>
<comment type="similarity">
    <text evidence="3">Belongs to the peptidase U32 family.</text>
</comment>
<keyword evidence="1 4" id="KW-0645">Protease</keyword>
<dbReference type="GO" id="GO:0006508">
    <property type="term" value="P:proteolysis"/>
    <property type="evidence" value="ECO:0007669"/>
    <property type="project" value="UniProtKB-KW"/>
</dbReference>
<organism evidence="4 5">
    <name type="scientific">Haploplasma axanthum</name>
    <name type="common">Acholeplasma axanthum</name>
    <dbReference type="NCBI Taxonomy" id="29552"/>
    <lineage>
        <taxon>Bacteria</taxon>
        <taxon>Bacillati</taxon>
        <taxon>Mycoplasmatota</taxon>
        <taxon>Mollicutes</taxon>
        <taxon>Acholeplasmatales</taxon>
        <taxon>Acholeplasmataceae</taxon>
        <taxon>Haploplasma</taxon>
    </lineage>
</organism>
<protein>
    <submittedName>
        <fullName evidence="4">Putative protease</fullName>
    </submittedName>
</protein>
<dbReference type="InterPro" id="IPR051454">
    <property type="entry name" value="RNA/ubiquinone_mod_enzymes"/>
</dbReference>
<dbReference type="RefSeq" id="WP_026390046.1">
    <property type="nucleotide sequence ID" value="NZ_LR215048.1"/>
</dbReference>
<evidence type="ECO:0000256" key="3">
    <source>
        <dbReference type="ARBA" id="ARBA00038374"/>
    </source>
</evidence>
<evidence type="ECO:0000256" key="1">
    <source>
        <dbReference type="ARBA" id="ARBA00022670"/>
    </source>
</evidence>
<dbReference type="STRING" id="1278311.GCA_000428705_00347"/>
<evidence type="ECO:0000313" key="4">
    <source>
        <dbReference type="EMBL" id="VEU80665.1"/>
    </source>
</evidence>
<keyword evidence="5" id="KW-1185">Reference proteome</keyword>
<evidence type="ECO:0000313" key="5">
    <source>
        <dbReference type="Proteomes" id="UP000289841"/>
    </source>
</evidence>